<feature type="compositionally biased region" description="Low complexity" evidence="1">
    <location>
        <begin position="103"/>
        <end position="115"/>
    </location>
</feature>
<evidence type="ECO:0000313" key="3">
    <source>
        <dbReference type="Proteomes" id="UP000664940"/>
    </source>
</evidence>
<organism evidence="2 3">
    <name type="scientific">Phyllostomus discolor</name>
    <name type="common">pale spear-nosed bat</name>
    <dbReference type="NCBI Taxonomy" id="89673"/>
    <lineage>
        <taxon>Eukaryota</taxon>
        <taxon>Metazoa</taxon>
        <taxon>Chordata</taxon>
        <taxon>Craniata</taxon>
        <taxon>Vertebrata</taxon>
        <taxon>Euteleostomi</taxon>
        <taxon>Mammalia</taxon>
        <taxon>Eutheria</taxon>
        <taxon>Laurasiatheria</taxon>
        <taxon>Chiroptera</taxon>
        <taxon>Yangochiroptera</taxon>
        <taxon>Phyllostomidae</taxon>
        <taxon>Phyllostominae</taxon>
        <taxon>Phyllostomus</taxon>
    </lineage>
</organism>
<gene>
    <name evidence="2" type="ORF">HJG60_010405</name>
</gene>
<name>A0A834EKC7_9CHIR</name>
<reference evidence="2 3" key="1">
    <citation type="journal article" date="2020" name="Nature">
        <title>Six reference-quality genomes reveal evolution of bat adaptations.</title>
        <authorList>
            <person name="Jebb D."/>
            <person name="Huang Z."/>
            <person name="Pippel M."/>
            <person name="Hughes G.M."/>
            <person name="Lavrichenko K."/>
            <person name="Devanna P."/>
            <person name="Winkler S."/>
            <person name="Jermiin L.S."/>
            <person name="Skirmuntt E.C."/>
            <person name="Katzourakis A."/>
            <person name="Burkitt-Gray L."/>
            <person name="Ray D.A."/>
            <person name="Sullivan K.A.M."/>
            <person name="Roscito J.G."/>
            <person name="Kirilenko B.M."/>
            <person name="Davalos L.M."/>
            <person name="Corthals A.P."/>
            <person name="Power M.L."/>
            <person name="Jones G."/>
            <person name="Ransome R.D."/>
            <person name="Dechmann D.K.N."/>
            <person name="Locatelli A.G."/>
            <person name="Puechmaille S.J."/>
            <person name="Fedrigo O."/>
            <person name="Jarvis E.D."/>
            <person name="Hiller M."/>
            <person name="Vernes S.C."/>
            <person name="Myers E.W."/>
            <person name="Teeling E.C."/>
        </authorList>
    </citation>
    <scope>NUCLEOTIDE SEQUENCE [LARGE SCALE GENOMIC DNA]</scope>
    <source>
        <strain evidence="2">Bat1K_MPI-CBG_1</strain>
    </source>
</reference>
<dbReference type="Proteomes" id="UP000664940">
    <property type="component" value="Unassembled WGS sequence"/>
</dbReference>
<feature type="region of interest" description="Disordered" evidence="1">
    <location>
        <begin position="149"/>
        <end position="171"/>
    </location>
</feature>
<evidence type="ECO:0000256" key="1">
    <source>
        <dbReference type="SAM" id="MobiDB-lite"/>
    </source>
</evidence>
<feature type="region of interest" description="Disordered" evidence="1">
    <location>
        <begin position="94"/>
        <end position="125"/>
    </location>
</feature>
<protein>
    <submittedName>
        <fullName evidence="2">Uncharacterized protein</fullName>
    </submittedName>
</protein>
<dbReference type="AlphaFoldDB" id="A0A834EKC7"/>
<dbReference type="EMBL" id="JABVXQ010000003">
    <property type="protein sequence ID" value="KAF6120079.1"/>
    <property type="molecule type" value="Genomic_DNA"/>
</dbReference>
<sequence>MEMTTPTWGLSSANVGLSEKVGCPLQCPQEAPGCGCSSPQAREPAPGRGERAEGGVRPLIADRLISGGRASHHTCSVWVLTYSHLSLLSSSASPGKIKGEAQSEPTSSSRESTPPTVHPGNVGRRRCVPRDEALFVVLTTLFSVRADAVTPRGDGSEENEVSFQRQSHGRH</sequence>
<feature type="region of interest" description="Disordered" evidence="1">
    <location>
        <begin position="34"/>
        <end position="55"/>
    </location>
</feature>
<accession>A0A834EKC7</accession>
<evidence type="ECO:0000313" key="2">
    <source>
        <dbReference type="EMBL" id="KAF6120079.1"/>
    </source>
</evidence>
<feature type="compositionally biased region" description="Polar residues" evidence="1">
    <location>
        <begin position="161"/>
        <end position="171"/>
    </location>
</feature>
<proteinExistence type="predicted"/>
<comment type="caution">
    <text evidence="2">The sequence shown here is derived from an EMBL/GenBank/DDBJ whole genome shotgun (WGS) entry which is preliminary data.</text>
</comment>